<keyword evidence="3" id="KW-1185">Reference proteome</keyword>
<gene>
    <name evidence="2" type="ORF">SUNI508_00520</name>
</gene>
<evidence type="ECO:0000313" key="3">
    <source>
        <dbReference type="Proteomes" id="UP001408356"/>
    </source>
</evidence>
<protein>
    <submittedName>
        <fullName evidence="2">Uncharacterized protein</fullName>
    </submittedName>
</protein>
<evidence type="ECO:0000256" key="1">
    <source>
        <dbReference type="SAM" id="SignalP"/>
    </source>
</evidence>
<evidence type="ECO:0000313" key="2">
    <source>
        <dbReference type="EMBL" id="KAK9422657.1"/>
    </source>
</evidence>
<name>A0ABR2V6X4_9PEZI</name>
<proteinExistence type="predicted"/>
<dbReference type="Proteomes" id="UP001408356">
    <property type="component" value="Unassembled WGS sequence"/>
</dbReference>
<feature type="signal peptide" evidence="1">
    <location>
        <begin position="1"/>
        <end position="18"/>
    </location>
</feature>
<reference evidence="2 3" key="1">
    <citation type="journal article" date="2024" name="J. Plant Pathol.">
        <title>Sequence and assembly of the genome of Seiridium unicorne, isolate CBS 538.82, causal agent of cypress canker disease.</title>
        <authorList>
            <person name="Scali E."/>
            <person name="Rocca G.D."/>
            <person name="Danti R."/>
            <person name="Garbelotto M."/>
            <person name="Barberini S."/>
            <person name="Baroncelli R."/>
            <person name="Emiliani G."/>
        </authorList>
    </citation>
    <scope>NUCLEOTIDE SEQUENCE [LARGE SCALE GENOMIC DNA]</scope>
    <source>
        <strain evidence="2 3">BM-138-508</strain>
    </source>
</reference>
<organism evidence="2 3">
    <name type="scientific">Seiridium unicorne</name>
    <dbReference type="NCBI Taxonomy" id="138068"/>
    <lineage>
        <taxon>Eukaryota</taxon>
        <taxon>Fungi</taxon>
        <taxon>Dikarya</taxon>
        <taxon>Ascomycota</taxon>
        <taxon>Pezizomycotina</taxon>
        <taxon>Sordariomycetes</taxon>
        <taxon>Xylariomycetidae</taxon>
        <taxon>Amphisphaeriales</taxon>
        <taxon>Sporocadaceae</taxon>
        <taxon>Seiridium</taxon>
    </lineage>
</organism>
<accession>A0ABR2V6X4</accession>
<comment type="caution">
    <text evidence="2">The sequence shown here is derived from an EMBL/GenBank/DDBJ whole genome shotgun (WGS) entry which is preliminary data.</text>
</comment>
<keyword evidence="1" id="KW-0732">Signal</keyword>
<feature type="chain" id="PRO_5047168290" evidence="1">
    <location>
        <begin position="19"/>
        <end position="315"/>
    </location>
</feature>
<dbReference type="EMBL" id="JARVKF010000112">
    <property type="protein sequence ID" value="KAK9422657.1"/>
    <property type="molecule type" value="Genomic_DNA"/>
</dbReference>
<sequence>MLIQLVILVTGMVAGALALGNDNVTRTRPTVPTTTPPNTKTRELDILLTTSTTSAASIATKAPSPEYLELQAIQGLKVPDTHEHWYQYFANSTLGMKDEATDKYLDWLLNDNFVVYDVSVYGDNEILPGTCEAKVRELDDRLMDAARLREERVAAMRVAIQGQTLDKEGREHNFRLSLERVQEDQLWLLRSYIRCCTSRSGRYTLFSDGTDSDNMMYEHEKNFDRGAACPDQKKYYEKWLKKYLSEAEGAGHYVEENKEKFPAQNDDTTMRYELARRDRIIAGYTRCCRDIQPPGPAPMVGVPFPSVPKTPPFRR</sequence>